<evidence type="ECO:0000256" key="1">
    <source>
        <dbReference type="SAM" id="Coils"/>
    </source>
</evidence>
<organism evidence="3 4">
    <name type="scientific">Natrinema salsiterrestre</name>
    <dbReference type="NCBI Taxonomy" id="2950540"/>
    <lineage>
        <taxon>Archaea</taxon>
        <taxon>Methanobacteriati</taxon>
        <taxon>Methanobacteriota</taxon>
        <taxon>Stenosarchaea group</taxon>
        <taxon>Halobacteria</taxon>
        <taxon>Halobacteriales</taxon>
        <taxon>Natrialbaceae</taxon>
        <taxon>Natrinema</taxon>
    </lineage>
</organism>
<feature type="coiled-coil region" evidence="1">
    <location>
        <begin position="57"/>
        <end position="84"/>
    </location>
</feature>
<feature type="region of interest" description="Disordered" evidence="2">
    <location>
        <begin position="1"/>
        <end position="41"/>
    </location>
</feature>
<reference evidence="3" key="1">
    <citation type="submission" date="2022-06" db="EMBL/GenBank/DDBJ databases">
        <title>Natrinema sp. a new haloarchaeum isolate from saline soil.</title>
        <authorList>
            <person name="Strakova D."/>
            <person name="Galisteo C."/>
            <person name="Sanchez-Porro C."/>
            <person name="Ventosa A."/>
        </authorList>
    </citation>
    <scope>NUCLEOTIDE SEQUENCE</scope>
    <source>
        <strain evidence="3">S1CR25-10</strain>
    </source>
</reference>
<keyword evidence="4" id="KW-1185">Reference proteome</keyword>
<dbReference type="RefSeq" id="WP_277524975.1">
    <property type="nucleotide sequence ID" value="NZ_JAMQOT010000014.1"/>
</dbReference>
<accession>A0A9Q4Q2I3</accession>
<name>A0A9Q4Q2I3_9EURY</name>
<proteinExistence type="predicted"/>
<evidence type="ECO:0000313" key="4">
    <source>
        <dbReference type="Proteomes" id="UP001154061"/>
    </source>
</evidence>
<protein>
    <submittedName>
        <fullName evidence="3">Uncharacterized protein</fullName>
    </submittedName>
</protein>
<comment type="caution">
    <text evidence="3">The sequence shown here is derived from an EMBL/GenBank/DDBJ whole genome shotgun (WGS) entry which is preliminary data.</text>
</comment>
<evidence type="ECO:0000313" key="3">
    <source>
        <dbReference type="EMBL" id="MDF9748349.1"/>
    </source>
</evidence>
<keyword evidence="1" id="KW-0175">Coiled coil</keyword>
<sequence>MSAEQRGPTPTRSADGRTRLPRSHAIPASNDSTTDPLGRLDVTPERRALPLSYRIERLQLLARIAALERAVETSENRRQAVIDRYERLLADRDETTESAATTETASRTLLARLID</sequence>
<dbReference type="EMBL" id="JAMQOT010000014">
    <property type="protein sequence ID" value="MDF9748349.1"/>
    <property type="molecule type" value="Genomic_DNA"/>
</dbReference>
<dbReference type="AlphaFoldDB" id="A0A9Q4Q2I3"/>
<dbReference type="Proteomes" id="UP001154061">
    <property type="component" value="Unassembled WGS sequence"/>
</dbReference>
<evidence type="ECO:0000256" key="2">
    <source>
        <dbReference type="SAM" id="MobiDB-lite"/>
    </source>
</evidence>
<gene>
    <name evidence="3" type="ORF">NDI89_22560</name>
</gene>